<accession>A0ACB8C5X6</accession>
<keyword evidence="2" id="KW-1185">Reference proteome</keyword>
<evidence type="ECO:0000313" key="2">
    <source>
        <dbReference type="Proteomes" id="UP000821865"/>
    </source>
</evidence>
<organism evidence="1 2">
    <name type="scientific">Dermacentor silvarum</name>
    <name type="common">Tick</name>
    <dbReference type="NCBI Taxonomy" id="543639"/>
    <lineage>
        <taxon>Eukaryota</taxon>
        <taxon>Metazoa</taxon>
        <taxon>Ecdysozoa</taxon>
        <taxon>Arthropoda</taxon>
        <taxon>Chelicerata</taxon>
        <taxon>Arachnida</taxon>
        <taxon>Acari</taxon>
        <taxon>Parasitiformes</taxon>
        <taxon>Ixodida</taxon>
        <taxon>Ixodoidea</taxon>
        <taxon>Ixodidae</taxon>
        <taxon>Rhipicephalinae</taxon>
        <taxon>Dermacentor</taxon>
    </lineage>
</organism>
<name>A0ACB8C5X6_DERSI</name>
<gene>
    <name evidence="1" type="ORF">HPB49_023135</name>
</gene>
<proteinExistence type="predicted"/>
<sequence>MDFVPAESHLDRSFGSPATPGTSVDQLKRKPSSHVRLSGLGGTTRSPMTYFVLFSVQRLVGVDLRTSESFDCEEGFGHGPFQKRMLLLILLGAFLLKCQTIVVSVVTGDVDHWCKPLAGFNVSAADWKNIAIPIEADGRFSRCRVYERCKPPAELSNSVEREQSDAGTAVAGRWYNKCFLSELEPQDSNDTRDAPCEEWDYDVRTAETSAVSYWNLVCHRRFLPATLVTLQNTGAVVALVLLGAFVDYVGRRVLLLGSAIAVVTCTVCTLVATSYVHYAVARFITTVHVAVQMVFAFLIPFEVMTHTHRPHQVLFLAVMGSALCEVWIVIIKSIVIDWRLKQAIFLAPTALLLPVLFTARESPRWLVAKGRMDAAEVVMMEGAKTNNFPIAVTACLVGKLSERIQNRASQEGADTDDLIDCHSLRRRALAMFSICFSMSFIFYVNAFSTAQWRGFWISGLTIIVMLFTYAAMHFLMTGVALITVLSSCFVLMGVIQCAMSITAGAGLVTITKALVVLSKGASSVIFVHCFTYVAELFPTAVRGGALCWAFASGRAAAVCASVTSVLKPTGRDDVVFAMAGLLLFTCLLIIRALPRTTVVEEAKIVARHATDATRISMDHMKRTLERQARQKTVKTAISESSKSSGKKSRKRSGNNSPGSSKTPR</sequence>
<protein>
    <submittedName>
        <fullName evidence="1">Uncharacterized protein</fullName>
    </submittedName>
</protein>
<dbReference type="EMBL" id="CM023478">
    <property type="protein sequence ID" value="KAH7934220.1"/>
    <property type="molecule type" value="Genomic_DNA"/>
</dbReference>
<reference evidence="1" key="1">
    <citation type="submission" date="2020-05" db="EMBL/GenBank/DDBJ databases">
        <title>Large-scale comparative analyses of tick genomes elucidate their genetic diversity and vector capacities.</title>
        <authorList>
            <person name="Jia N."/>
            <person name="Wang J."/>
            <person name="Shi W."/>
            <person name="Du L."/>
            <person name="Sun Y."/>
            <person name="Zhan W."/>
            <person name="Jiang J."/>
            <person name="Wang Q."/>
            <person name="Zhang B."/>
            <person name="Ji P."/>
            <person name="Sakyi L.B."/>
            <person name="Cui X."/>
            <person name="Yuan T."/>
            <person name="Jiang B."/>
            <person name="Yang W."/>
            <person name="Lam T.T.-Y."/>
            <person name="Chang Q."/>
            <person name="Ding S."/>
            <person name="Wang X."/>
            <person name="Zhu J."/>
            <person name="Ruan X."/>
            <person name="Zhao L."/>
            <person name="Wei J."/>
            <person name="Que T."/>
            <person name="Du C."/>
            <person name="Cheng J."/>
            <person name="Dai P."/>
            <person name="Han X."/>
            <person name="Huang E."/>
            <person name="Gao Y."/>
            <person name="Liu J."/>
            <person name="Shao H."/>
            <person name="Ye R."/>
            <person name="Li L."/>
            <person name="Wei W."/>
            <person name="Wang X."/>
            <person name="Wang C."/>
            <person name="Yang T."/>
            <person name="Huo Q."/>
            <person name="Li W."/>
            <person name="Guo W."/>
            <person name="Chen H."/>
            <person name="Zhou L."/>
            <person name="Ni X."/>
            <person name="Tian J."/>
            <person name="Zhou Y."/>
            <person name="Sheng Y."/>
            <person name="Liu T."/>
            <person name="Pan Y."/>
            <person name="Xia L."/>
            <person name="Li J."/>
            <person name="Zhao F."/>
            <person name="Cao W."/>
        </authorList>
    </citation>
    <scope>NUCLEOTIDE SEQUENCE</scope>
    <source>
        <strain evidence="1">Dsil-2018</strain>
    </source>
</reference>
<dbReference type="Proteomes" id="UP000821865">
    <property type="component" value="Chromosome 9"/>
</dbReference>
<evidence type="ECO:0000313" key="1">
    <source>
        <dbReference type="EMBL" id="KAH7934220.1"/>
    </source>
</evidence>
<comment type="caution">
    <text evidence="1">The sequence shown here is derived from an EMBL/GenBank/DDBJ whole genome shotgun (WGS) entry which is preliminary data.</text>
</comment>